<sequence>MHFLNTALLAAASLAGSAFAHSEVTLGSVGPTNAMLFLNGFHFISGNSSQEIQANHYCAIMNDDFIQCTVYMPGSNPMRLAGVEYIISGAAFEKLPWEEKQLWHSHQFEVTSGFLVEPNLPPNVDHAIMEILVGTYGKTFHTWPYASKGSDIPIGIPELVMGFTGDGQMSKKFQKTRDRMFGTDTNKIRKSRLDINAPPVLDGADSWRYGYTLNLGLTNVTAEPPF</sequence>
<gene>
    <name evidence="3" type="ORF">EX30DRAFT_228103</name>
</gene>
<evidence type="ECO:0000313" key="4">
    <source>
        <dbReference type="Proteomes" id="UP000298138"/>
    </source>
</evidence>
<dbReference type="Proteomes" id="UP000298138">
    <property type="component" value="Unassembled WGS sequence"/>
</dbReference>
<dbReference type="OrthoDB" id="1901244at2759"/>
<dbReference type="PANTHER" id="PTHR31360">
    <property type="match status" value="1"/>
</dbReference>
<evidence type="ECO:0000313" key="3">
    <source>
        <dbReference type="EMBL" id="TGZ76803.1"/>
    </source>
</evidence>
<feature type="chain" id="PRO_5020989389" evidence="2">
    <location>
        <begin position="21"/>
        <end position="226"/>
    </location>
</feature>
<dbReference type="EMBL" id="ML220166">
    <property type="protein sequence ID" value="TGZ76803.1"/>
    <property type="molecule type" value="Genomic_DNA"/>
</dbReference>
<dbReference type="InterPro" id="IPR010686">
    <property type="entry name" value="OBAP-like"/>
</dbReference>
<dbReference type="STRING" id="341454.A0A4S2MJ10"/>
<proteinExistence type="inferred from homology"/>
<evidence type="ECO:0000256" key="1">
    <source>
        <dbReference type="ARBA" id="ARBA00009740"/>
    </source>
</evidence>
<evidence type="ECO:0000256" key="2">
    <source>
        <dbReference type="SAM" id="SignalP"/>
    </source>
</evidence>
<organism evidence="3 4">
    <name type="scientific">Ascodesmis nigricans</name>
    <dbReference type="NCBI Taxonomy" id="341454"/>
    <lineage>
        <taxon>Eukaryota</taxon>
        <taxon>Fungi</taxon>
        <taxon>Dikarya</taxon>
        <taxon>Ascomycota</taxon>
        <taxon>Pezizomycotina</taxon>
        <taxon>Pezizomycetes</taxon>
        <taxon>Pezizales</taxon>
        <taxon>Ascodesmidaceae</taxon>
        <taxon>Ascodesmis</taxon>
    </lineage>
</organism>
<protein>
    <submittedName>
        <fullName evidence="3">DUF1264-domain-containing protein</fullName>
    </submittedName>
</protein>
<dbReference type="AlphaFoldDB" id="A0A4S2MJ10"/>
<comment type="similarity">
    <text evidence="1">Belongs to the OBAP family.</text>
</comment>
<keyword evidence="4" id="KW-1185">Reference proteome</keyword>
<dbReference type="Pfam" id="PF06884">
    <property type="entry name" value="DUF1264"/>
    <property type="match status" value="1"/>
</dbReference>
<accession>A0A4S2MJ10</accession>
<dbReference type="InParanoid" id="A0A4S2MJ10"/>
<keyword evidence="2" id="KW-0732">Signal</keyword>
<feature type="signal peptide" evidence="2">
    <location>
        <begin position="1"/>
        <end position="20"/>
    </location>
</feature>
<reference evidence="3 4" key="1">
    <citation type="submission" date="2019-04" db="EMBL/GenBank/DDBJ databases">
        <title>Comparative genomics and transcriptomics to analyze fruiting body development in filamentous ascomycetes.</title>
        <authorList>
            <consortium name="DOE Joint Genome Institute"/>
            <person name="Lutkenhaus R."/>
            <person name="Traeger S."/>
            <person name="Breuer J."/>
            <person name="Kuo A."/>
            <person name="Lipzen A."/>
            <person name="Pangilinan J."/>
            <person name="Dilworth D."/>
            <person name="Sandor L."/>
            <person name="Poggeler S."/>
            <person name="Barry K."/>
            <person name="Grigoriev I.V."/>
            <person name="Nowrousian M."/>
        </authorList>
    </citation>
    <scope>NUCLEOTIDE SEQUENCE [LARGE SCALE GENOMIC DNA]</scope>
    <source>
        <strain evidence="3 4">CBS 389.68</strain>
    </source>
</reference>
<dbReference type="PANTHER" id="PTHR31360:SF0">
    <property type="entry name" value="OIL BODY-ASSOCIATED PROTEIN 1B"/>
    <property type="match status" value="1"/>
</dbReference>
<name>A0A4S2MJ10_9PEZI</name>